<feature type="region of interest" description="Disordered" evidence="1">
    <location>
        <begin position="984"/>
        <end position="1174"/>
    </location>
</feature>
<feature type="compositionally biased region" description="Low complexity" evidence="1">
    <location>
        <begin position="986"/>
        <end position="995"/>
    </location>
</feature>
<reference evidence="2" key="1">
    <citation type="submission" date="2013-04" db="EMBL/GenBank/DDBJ databases">
        <title>The Genome Sequence of Fonticula alba ATCC 38817.</title>
        <authorList>
            <consortium name="The Broad Institute Genomics Platform"/>
            <person name="Russ C."/>
            <person name="Cuomo C."/>
            <person name="Burger G."/>
            <person name="Gray M.W."/>
            <person name="Holland P.W.H."/>
            <person name="King N."/>
            <person name="Lang F.B.F."/>
            <person name="Roger A.J."/>
            <person name="Ruiz-Trillo I."/>
            <person name="Brown M."/>
            <person name="Walker B."/>
            <person name="Young S."/>
            <person name="Zeng Q."/>
            <person name="Gargeya S."/>
            <person name="Fitzgerald M."/>
            <person name="Haas B."/>
            <person name="Abouelleil A."/>
            <person name="Allen A.W."/>
            <person name="Alvarado L."/>
            <person name="Arachchi H.M."/>
            <person name="Berlin A.M."/>
            <person name="Chapman S.B."/>
            <person name="Gainer-Dewar J."/>
            <person name="Goldberg J."/>
            <person name="Griggs A."/>
            <person name="Gujja S."/>
            <person name="Hansen M."/>
            <person name="Howarth C."/>
            <person name="Imamovic A."/>
            <person name="Ireland A."/>
            <person name="Larimer J."/>
            <person name="McCowan C."/>
            <person name="Murphy C."/>
            <person name="Pearson M."/>
            <person name="Poon T.W."/>
            <person name="Priest M."/>
            <person name="Roberts A."/>
            <person name="Saif S."/>
            <person name="Shea T."/>
            <person name="Sisk P."/>
            <person name="Sykes S."/>
            <person name="Wortman J."/>
            <person name="Nusbaum C."/>
            <person name="Birren B."/>
        </authorList>
    </citation>
    <scope>NUCLEOTIDE SEQUENCE [LARGE SCALE GENOMIC DNA]</scope>
    <source>
        <strain evidence="2">ATCC 38817</strain>
    </source>
</reference>
<protein>
    <submittedName>
        <fullName evidence="2">Uncharacterized protein</fullName>
    </submittedName>
</protein>
<dbReference type="GeneID" id="20528322"/>
<keyword evidence="3" id="KW-1185">Reference proteome</keyword>
<dbReference type="EMBL" id="KB932205">
    <property type="protein sequence ID" value="KCV70136.1"/>
    <property type="molecule type" value="Genomic_DNA"/>
</dbReference>
<proteinExistence type="predicted"/>
<feature type="compositionally biased region" description="Low complexity" evidence="1">
    <location>
        <begin position="381"/>
        <end position="400"/>
    </location>
</feature>
<dbReference type="RefSeq" id="XP_009495742.1">
    <property type="nucleotide sequence ID" value="XM_009497467.1"/>
</dbReference>
<evidence type="ECO:0000313" key="3">
    <source>
        <dbReference type="Proteomes" id="UP000030693"/>
    </source>
</evidence>
<feature type="compositionally biased region" description="Acidic residues" evidence="1">
    <location>
        <begin position="1129"/>
        <end position="1145"/>
    </location>
</feature>
<sequence>MSALYKKNHQRLVLAVLPPKGEPKSHMDETQLAQLVHYASTRPEKLSRLMLFIQASLFKSHRARELPITETYVHMINAIVAKTAASYGSIYGKQILEVICYLLRCMSADGLPLPSSATSDIPLEDVRMATSLLLPLVAVRVPASEDPLLQSNFAPFIERLIASYTALLNRPAAPTANDRAISRLALTALRAICLGAASPLRRNDTPVIYGRVVSALMGVVWDAAHSSANARLFQGTVAAIGAEGAAGNFSETNSTLTELHRRMLGYHALRTLQHLASQSDVTTIKWLLDPTVAWLEDLANWDRPRGFAAHLIAQYQKSLGGCFDAIIPPVYGKAMESPASFALPQTEDHLLCLADLGGEEPARGEYQWVVLLVSDTLSADRSPLSSASSVRSFGSSSSETGVGGHGVNPSPMQLPPTYANPLWAEHQEPTVNILCWFLLSLVELLIHYVGTLPDRLACSLSALCIIMALTGTELDAAIGVTPHDWCSPLPSSASQLFSLTVGNLSSRNFAARSCTHALLHELLRSMSDAMPDGQRPEQPVLDAFAKAHGARLLVSLTSVFSRELTLTSGPASGADPLSVGDILGLAVALADYTGLQAAAAASDGTGDPAGLSAAGGLAVACVVAALAATADSASTSLSARAGHTRNLLALVACLYLSRLGALVPATVCPVPTGVQAQLVQATGAAVDLAALAAALPEFEAYLTDVGVALPVVAGTDFAPQDVTASAPLVPFDWVGLASALACSADELGTAEAGPLSHSDEARLVLAALVTKTRPEFRASASGATLSRRTSLYSMFGAPVAATATGPKGLDSNRLTISMPRMSTMLLATAGPGPSAPAAKLTQRAASSVTLAAATAAVAKSGPTRQNTNNTAEVKFVAYEQLAKSFAGEAPHAHVALSPTSSVLAAGAAGTDITSLLDFVGLDQGLWSASEMFGNGSQPKSGAGAAEASPEAAEASPEAAEADPGAGVEVVEADVEVVEADVEAVETAETSAEVGAIGEVEDNAHTEDEAATADEQPEQEEETSALQLPEVSLEAGAETDACEEAMQTLPPAEATKATDVPAADEPVTAEQHQDAAAAAATTDDEEEVGATAGTTQPEEVADSDADTAGSSCGASSSDSSDAGSTASSSGDEEQEEQEQAADEDEAVSGADAAIALLDAADEAFEEEQRAAGANV</sequence>
<dbReference type="Proteomes" id="UP000030693">
    <property type="component" value="Unassembled WGS sequence"/>
</dbReference>
<feature type="compositionally biased region" description="Low complexity" evidence="1">
    <location>
        <begin position="1105"/>
        <end position="1128"/>
    </location>
</feature>
<evidence type="ECO:0000256" key="1">
    <source>
        <dbReference type="SAM" id="MobiDB-lite"/>
    </source>
</evidence>
<accession>A0A058Z7P8</accession>
<feature type="region of interest" description="Disordered" evidence="1">
    <location>
        <begin position="932"/>
        <end position="965"/>
    </location>
</feature>
<name>A0A058Z7P8_FONAL</name>
<feature type="region of interest" description="Disordered" evidence="1">
    <location>
        <begin position="381"/>
        <end position="410"/>
    </location>
</feature>
<feature type="compositionally biased region" description="Low complexity" evidence="1">
    <location>
        <begin position="940"/>
        <end position="965"/>
    </location>
</feature>
<organism evidence="2">
    <name type="scientific">Fonticula alba</name>
    <name type="common">Slime mold</name>
    <dbReference type="NCBI Taxonomy" id="691883"/>
    <lineage>
        <taxon>Eukaryota</taxon>
        <taxon>Rotosphaerida</taxon>
        <taxon>Fonticulaceae</taxon>
        <taxon>Fonticula</taxon>
    </lineage>
</organism>
<gene>
    <name evidence="2" type="ORF">H696_03597</name>
</gene>
<feature type="compositionally biased region" description="Acidic residues" evidence="1">
    <location>
        <begin position="1008"/>
        <end position="1022"/>
    </location>
</feature>
<dbReference type="AlphaFoldDB" id="A0A058Z7P8"/>
<evidence type="ECO:0000313" key="2">
    <source>
        <dbReference type="EMBL" id="KCV70136.1"/>
    </source>
</evidence>